<evidence type="ECO:0000256" key="1">
    <source>
        <dbReference type="ARBA" id="ARBA00004883"/>
    </source>
</evidence>
<dbReference type="UniPathway" id="UPA00128">
    <property type="reaction ID" value="UER00191"/>
</dbReference>
<accession>A0A178XXQ9</accession>
<organism evidence="11 12">
    <name type="scientific">Sinorhizobium glycinis</name>
    <dbReference type="NCBI Taxonomy" id="1472378"/>
    <lineage>
        <taxon>Bacteria</taxon>
        <taxon>Pseudomonadati</taxon>
        <taxon>Pseudomonadota</taxon>
        <taxon>Alphaproteobacteria</taxon>
        <taxon>Hyphomicrobiales</taxon>
        <taxon>Rhizobiaceae</taxon>
        <taxon>Sinorhizobium/Ensifer group</taxon>
        <taxon>Sinorhizobium</taxon>
    </lineage>
</organism>
<comment type="caution">
    <text evidence="11">The sequence shown here is derived from an EMBL/GenBank/DDBJ whole genome shotgun (WGS) entry which is preliminary data.</text>
</comment>
<feature type="binding site" evidence="9">
    <location>
        <position position="145"/>
    </location>
    <ligand>
        <name>NADP(+)</name>
        <dbReference type="ChEBI" id="CHEBI:58349"/>
    </ligand>
</feature>
<dbReference type="HAMAP" id="MF_00956">
    <property type="entry name" value="GDP_fucose_synth"/>
    <property type="match status" value="1"/>
</dbReference>
<keyword evidence="12" id="KW-1185">Reference proteome</keyword>
<dbReference type="Gene3D" id="3.90.25.10">
    <property type="entry name" value="UDP-galactose 4-epimerase, domain 1"/>
    <property type="match status" value="1"/>
</dbReference>
<dbReference type="GO" id="GO:0070401">
    <property type="term" value="F:NADP+ binding"/>
    <property type="evidence" value="ECO:0007669"/>
    <property type="project" value="UniProtKB-UniRule"/>
</dbReference>
<feature type="binding site" evidence="9">
    <location>
        <position position="184"/>
    </location>
    <ligand>
        <name>NADP(+)</name>
        <dbReference type="ChEBI" id="CHEBI:58349"/>
    </ligand>
</feature>
<comment type="catalytic activity">
    <reaction evidence="8 9">
        <text>GDP-beta-L-fucose + NADP(+) = GDP-4-dehydro-alpha-D-rhamnose + NADPH + H(+)</text>
        <dbReference type="Rhea" id="RHEA:18885"/>
        <dbReference type="ChEBI" id="CHEBI:15378"/>
        <dbReference type="ChEBI" id="CHEBI:57273"/>
        <dbReference type="ChEBI" id="CHEBI:57783"/>
        <dbReference type="ChEBI" id="CHEBI:57964"/>
        <dbReference type="ChEBI" id="CHEBI:58349"/>
        <dbReference type="EC" id="1.1.1.271"/>
    </reaction>
</comment>
<dbReference type="FunFam" id="3.40.50.720:FF:000101">
    <property type="entry name" value="GDP-L-fucose synthase"/>
    <property type="match status" value="1"/>
</dbReference>
<comment type="similarity">
    <text evidence="2 9">Belongs to the NAD(P)-dependent epimerase/dehydratase family. Fucose synthase subfamily.</text>
</comment>
<evidence type="ECO:0000256" key="4">
    <source>
        <dbReference type="ARBA" id="ARBA00022857"/>
    </source>
</evidence>
<feature type="binding site" evidence="9">
    <location>
        <position position="274"/>
    </location>
    <ligand>
        <name>substrate</name>
    </ligand>
</feature>
<name>A0A178XXQ9_9HYPH</name>
<feature type="binding site" evidence="9">
    <location>
        <begin position="110"/>
        <end position="113"/>
    </location>
    <ligand>
        <name>NADP(+)</name>
        <dbReference type="ChEBI" id="CHEBI:58349"/>
    </ligand>
</feature>
<dbReference type="InterPro" id="IPR001509">
    <property type="entry name" value="Epimerase_deHydtase"/>
</dbReference>
<evidence type="ECO:0000256" key="7">
    <source>
        <dbReference type="ARBA" id="ARBA00023268"/>
    </source>
</evidence>
<keyword evidence="4 9" id="KW-0521">NADP</keyword>
<feature type="binding site" evidence="9">
    <location>
        <position position="192"/>
    </location>
    <ligand>
        <name>substrate</name>
    </ligand>
</feature>
<gene>
    <name evidence="9" type="primary">fcl</name>
    <name evidence="11" type="ORF">AU381_10895</name>
</gene>
<feature type="active site" description="Proton donor/acceptor" evidence="9">
    <location>
        <position position="141"/>
    </location>
</feature>
<dbReference type="InterPro" id="IPR028614">
    <property type="entry name" value="GDP_fucose/colitose_synth"/>
</dbReference>
<dbReference type="AlphaFoldDB" id="A0A178XXQ9"/>
<feature type="site" description="Important for catalytic activity" evidence="9">
    <location>
        <position position="112"/>
    </location>
</feature>
<dbReference type="Gene3D" id="3.40.50.720">
    <property type="entry name" value="NAD(P)-binding Rossmann-like Domain"/>
    <property type="match status" value="1"/>
</dbReference>
<feature type="binding site" evidence="9">
    <location>
        <position position="207"/>
    </location>
    <ligand>
        <name>substrate</name>
    </ligand>
</feature>
<dbReference type="EMBL" id="LPUX01000055">
    <property type="protein sequence ID" value="OAP40037.1"/>
    <property type="molecule type" value="Genomic_DNA"/>
</dbReference>
<evidence type="ECO:0000256" key="8">
    <source>
        <dbReference type="ARBA" id="ARBA00051935"/>
    </source>
</evidence>
<evidence type="ECO:0000313" key="12">
    <source>
        <dbReference type="Proteomes" id="UP000094025"/>
    </source>
</evidence>
<dbReference type="GO" id="GO:0042351">
    <property type="term" value="P:'de novo' GDP-L-fucose biosynthetic process"/>
    <property type="evidence" value="ECO:0007669"/>
    <property type="project" value="UniProtKB-UniRule"/>
</dbReference>
<protein>
    <recommendedName>
        <fullName evidence="3 9">GDP-L-fucose synthase</fullName>
        <ecNumber evidence="3 9">1.1.1.271</ecNumber>
    </recommendedName>
    <alternativeName>
        <fullName evidence="9">GDP-4-keto-6-deoxy-D-mannose-3,5-epimerase-4-reductase</fullName>
    </alternativeName>
</protein>
<dbReference type="STRING" id="1472378.AU381_10895"/>
<evidence type="ECO:0000256" key="6">
    <source>
        <dbReference type="ARBA" id="ARBA00023235"/>
    </source>
</evidence>
<evidence type="ECO:0000256" key="3">
    <source>
        <dbReference type="ARBA" id="ARBA00012371"/>
    </source>
</evidence>
<dbReference type="RefSeq" id="WP_064242173.1">
    <property type="nucleotide sequence ID" value="NZ_LPUX01000055.1"/>
</dbReference>
<evidence type="ECO:0000256" key="5">
    <source>
        <dbReference type="ARBA" id="ARBA00023002"/>
    </source>
</evidence>
<dbReference type="GO" id="GO:0050577">
    <property type="term" value="F:GDP-L-fucose synthase activity"/>
    <property type="evidence" value="ECO:0007669"/>
    <property type="project" value="UniProtKB-UniRule"/>
</dbReference>
<feature type="site" description="Important for catalytic activity" evidence="9">
    <location>
        <position position="114"/>
    </location>
</feature>
<reference evidence="11 12" key="1">
    <citation type="journal article" date="2016" name="Int. J. Syst. Evol. Microbiol.">
        <title>Ensifer glycinis sp. nov., an novel rhizobial species associated with Glycine spp.</title>
        <authorList>
            <person name="Yan H."/>
            <person name="Yan J."/>
            <person name="Sui X.H."/>
            <person name="Wang E.T."/>
            <person name="Chen W.X."/>
            <person name="Zhang X.X."/>
            <person name="Chen W.F."/>
        </authorList>
    </citation>
    <scope>NUCLEOTIDE SEQUENCE [LARGE SCALE GENOMIC DNA]</scope>
    <source>
        <strain evidence="11 12">CCBAU 23380</strain>
    </source>
</reference>
<dbReference type="CDD" id="cd05239">
    <property type="entry name" value="GDP_FS_SDR_e"/>
    <property type="match status" value="1"/>
</dbReference>
<keyword evidence="6 9" id="KW-0413">Isomerase</keyword>
<feature type="binding site" evidence="9">
    <location>
        <begin position="168"/>
        <end position="171"/>
    </location>
    <ligand>
        <name>NADP(+)</name>
        <dbReference type="ChEBI" id="CHEBI:58349"/>
    </ligand>
</feature>
<keyword evidence="5 9" id="KW-0560">Oxidoreductase</keyword>
<feature type="binding site" evidence="9">
    <location>
        <position position="214"/>
    </location>
    <ligand>
        <name>substrate</name>
    </ligand>
</feature>
<evidence type="ECO:0000256" key="9">
    <source>
        <dbReference type="HAMAP-Rule" id="MF_00956"/>
    </source>
</evidence>
<dbReference type="PANTHER" id="PTHR43238">
    <property type="entry name" value="GDP-L-FUCOSE SYNTHASE"/>
    <property type="match status" value="1"/>
</dbReference>
<evidence type="ECO:0000259" key="10">
    <source>
        <dbReference type="Pfam" id="PF01370"/>
    </source>
</evidence>
<evidence type="ECO:0000313" key="11">
    <source>
        <dbReference type="EMBL" id="OAP40037.1"/>
    </source>
</evidence>
<evidence type="ECO:0000256" key="2">
    <source>
        <dbReference type="ARBA" id="ARBA00005959"/>
    </source>
</evidence>
<comment type="function">
    <text evidence="9">Catalyzes the two-step NADP-dependent conversion of GDP-4-dehydro-6-deoxy-D-mannose to GDP-fucose, involving an epimerase and a reductase reaction.</text>
</comment>
<comment type="pathway">
    <text evidence="1 9">Nucleotide-sugar biosynthesis; GDP-L-fucose biosynthesis via de novo pathway; GDP-L-fucose from GDP-alpha-D-mannose: step 2/2.</text>
</comment>
<dbReference type="PANTHER" id="PTHR43238:SF1">
    <property type="entry name" value="GDP-L-FUCOSE SYNTHASE"/>
    <property type="match status" value="1"/>
</dbReference>
<dbReference type="Proteomes" id="UP000094025">
    <property type="component" value="Unassembled WGS sequence"/>
</dbReference>
<feature type="binding site" evidence="9">
    <location>
        <begin position="16"/>
        <end position="22"/>
    </location>
    <ligand>
        <name>NADP(+)</name>
        <dbReference type="ChEBI" id="CHEBI:58349"/>
    </ligand>
</feature>
<dbReference type="Pfam" id="PF01370">
    <property type="entry name" value="Epimerase"/>
    <property type="match status" value="1"/>
</dbReference>
<dbReference type="SUPFAM" id="SSF51735">
    <property type="entry name" value="NAD(P)-binding Rossmann-fold domains"/>
    <property type="match status" value="1"/>
</dbReference>
<proteinExistence type="inferred from homology"/>
<feature type="domain" description="NAD-dependent epimerase/dehydratase" evidence="10">
    <location>
        <begin position="12"/>
        <end position="242"/>
    </location>
</feature>
<sequence>MDYAYRLEAKRIFVAGHRGMVGSAVVRRLEQENCEILTAGRDVLDLRSQDAVHRWMTETRPDAVVLAAAKVGGILANDRYPADFLLDNLLIETNVIHSAFRCGVERLLFLGSSCIYPKLAPQPIPEDALLTSPLEPTNEWYAIAKIAGLKLCQAYRRQYNADYVSAMPCNLYGPGDNFDLEKSHVVPALMRRTHDAKIEGEPSLTIWGSGRPRREFLHVDDAADAIVHMLKTYSADGHLNVGSGEDISIRDLAMLIADVVGFTGEIEADLAKPDGTPRKLMDVGKLFATGWRPRHTLRAGLELTYAWFKAHTEAGDLRLRAV</sequence>
<dbReference type="OrthoDB" id="9811425at2"/>
<dbReference type="GO" id="GO:0016853">
    <property type="term" value="F:isomerase activity"/>
    <property type="evidence" value="ECO:0007669"/>
    <property type="project" value="UniProtKB-KW"/>
</dbReference>
<keyword evidence="7 9" id="KW-0511">Multifunctional enzyme</keyword>
<dbReference type="EC" id="1.1.1.271" evidence="3 9"/>
<dbReference type="InterPro" id="IPR036291">
    <property type="entry name" value="NAD(P)-bd_dom_sf"/>
</dbReference>